<sequence length="418" mass="43066">MLELRFDAAPTPGRCPTFSASGFATNTLVPHAAPVPRSPSTTEAAALAKRQGQGPLPTITLGPASNYEDTPPTDGIDIYFGSDLQNNISSIIASTCPQTYNTDWQSSVVAALNPQEYGLQSRQLGVTTYFGLSLLVLAYAIWRGHQGNAGPVSHVHQPGSDISQASSFQSSNTVVLATTVNDATMITVTLSGGSDTTASAPAISTASGDGDGDGYGFGTGDIVITLPQRLETNVVELIGVHGQCAKGKGGQAVGLDCVENAKQNLPLLALNSDGINFLAEIAFWMVYEQVVEGDATSTQFVIPASVTQSGPSASMTTCDPAPENIPQCSNCGGTQDNDSKMDAVCPGPQWQGCPCVDGPSYPNKPFGSVDDLHTAQQALANLTIVPTSAVPATSSTTPQAAPTPSPASLSGDFSEHSS</sequence>
<organism evidence="2 3">
    <name type="scientific">Lepraria neglecta</name>
    <dbReference type="NCBI Taxonomy" id="209136"/>
    <lineage>
        <taxon>Eukaryota</taxon>
        <taxon>Fungi</taxon>
        <taxon>Dikarya</taxon>
        <taxon>Ascomycota</taxon>
        <taxon>Pezizomycotina</taxon>
        <taxon>Lecanoromycetes</taxon>
        <taxon>OSLEUM clade</taxon>
        <taxon>Lecanoromycetidae</taxon>
        <taxon>Lecanorales</taxon>
        <taxon>Lecanorineae</taxon>
        <taxon>Stereocaulaceae</taxon>
        <taxon>Lepraria</taxon>
    </lineage>
</organism>
<dbReference type="Proteomes" id="UP001276659">
    <property type="component" value="Unassembled WGS sequence"/>
</dbReference>
<feature type="region of interest" description="Disordered" evidence="1">
    <location>
        <begin position="35"/>
        <end position="66"/>
    </location>
</feature>
<keyword evidence="3" id="KW-1185">Reference proteome</keyword>
<name>A0AAE0DPC2_9LECA</name>
<evidence type="ECO:0000256" key="1">
    <source>
        <dbReference type="SAM" id="MobiDB-lite"/>
    </source>
</evidence>
<dbReference type="EMBL" id="JASNWA010000003">
    <property type="protein sequence ID" value="KAK3178166.1"/>
    <property type="molecule type" value="Genomic_DNA"/>
</dbReference>
<feature type="region of interest" description="Disordered" evidence="1">
    <location>
        <begin position="390"/>
        <end position="418"/>
    </location>
</feature>
<gene>
    <name evidence="2" type="ORF">OEA41_000299</name>
</gene>
<evidence type="ECO:0000313" key="2">
    <source>
        <dbReference type="EMBL" id="KAK3178166.1"/>
    </source>
</evidence>
<proteinExistence type="predicted"/>
<comment type="caution">
    <text evidence="2">The sequence shown here is derived from an EMBL/GenBank/DDBJ whole genome shotgun (WGS) entry which is preliminary data.</text>
</comment>
<accession>A0AAE0DPC2</accession>
<dbReference type="AlphaFoldDB" id="A0AAE0DPC2"/>
<reference evidence="2" key="1">
    <citation type="submission" date="2022-11" db="EMBL/GenBank/DDBJ databases">
        <title>Chromosomal genome sequence assembly and mating type (MAT) locus characterization of the leprose asexual lichenized fungus Lepraria neglecta (Nyl.) Erichsen.</title>
        <authorList>
            <person name="Allen J.L."/>
            <person name="Pfeffer B."/>
        </authorList>
    </citation>
    <scope>NUCLEOTIDE SEQUENCE</scope>
    <source>
        <strain evidence="2">Allen 5258</strain>
    </source>
</reference>
<protein>
    <submittedName>
        <fullName evidence="2">Uncharacterized protein</fullName>
    </submittedName>
</protein>
<feature type="compositionally biased region" description="Low complexity" evidence="1">
    <location>
        <begin position="390"/>
        <end position="408"/>
    </location>
</feature>
<evidence type="ECO:0000313" key="3">
    <source>
        <dbReference type="Proteomes" id="UP001276659"/>
    </source>
</evidence>